<dbReference type="InterPro" id="IPR002197">
    <property type="entry name" value="HTH_Fis"/>
</dbReference>
<dbReference type="InterPro" id="IPR025944">
    <property type="entry name" value="Sigma_54_int_dom_CS"/>
</dbReference>
<feature type="domain" description="Protein kinase" evidence="7">
    <location>
        <begin position="9"/>
        <end position="269"/>
    </location>
</feature>
<dbReference type="InterPro" id="IPR000719">
    <property type="entry name" value="Prot_kinase_dom"/>
</dbReference>
<dbReference type="PROSITE" id="PS50011">
    <property type="entry name" value="PROTEIN_KINASE_DOM"/>
    <property type="match status" value="1"/>
</dbReference>
<dbReference type="Gene3D" id="1.10.510.10">
    <property type="entry name" value="Transferase(Phosphotransferase) domain 1"/>
    <property type="match status" value="1"/>
</dbReference>
<dbReference type="GO" id="GO:0006355">
    <property type="term" value="P:regulation of DNA-templated transcription"/>
    <property type="evidence" value="ECO:0007669"/>
    <property type="project" value="InterPro"/>
</dbReference>
<dbReference type="InterPro" id="IPR008271">
    <property type="entry name" value="Ser/Thr_kinase_AS"/>
</dbReference>
<evidence type="ECO:0000256" key="5">
    <source>
        <dbReference type="ARBA" id="ARBA00023163"/>
    </source>
</evidence>
<evidence type="ECO:0000256" key="2">
    <source>
        <dbReference type="ARBA" id="ARBA00022840"/>
    </source>
</evidence>
<dbReference type="SUPFAM" id="SSF56112">
    <property type="entry name" value="Protein kinase-like (PK-like)"/>
    <property type="match status" value="1"/>
</dbReference>
<dbReference type="Gene3D" id="1.25.40.10">
    <property type="entry name" value="Tetratricopeptide repeat domain"/>
    <property type="match status" value="3"/>
</dbReference>
<dbReference type="Gene3D" id="1.10.10.60">
    <property type="entry name" value="Homeodomain-like"/>
    <property type="match status" value="1"/>
</dbReference>
<dbReference type="SUPFAM" id="SSF52540">
    <property type="entry name" value="P-loop containing nucleoside triphosphate hydrolases"/>
    <property type="match status" value="2"/>
</dbReference>
<feature type="domain" description="Sigma-54 factor interaction" evidence="8">
    <location>
        <begin position="1367"/>
        <end position="1595"/>
    </location>
</feature>
<dbReference type="InterPro" id="IPR041664">
    <property type="entry name" value="AAA_16"/>
</dbReference>
<dbReference type="InterPro" id="IPR011990">
    <property type="entry name" value="TPR-like_helical_dom_sf"/>
</dbReference>
<dbReference type="EMBL" id="VBOY01000039">
    <property type="protein sequence ID" value="TMQ67454.1"/>
    <property type="molecule type" value="Genomic_DNA"/>
</dbReference>
<evidence type="ECO:0000256" key="6">
    <source>
        <dbReference type="PROSITE-ProRule" id="PRU10141"/>
    </source>
</evidence>
<dbReference type="Pfam" id="PF00069">
    <property type="entry name" value="Pkinase"/>
    <property type="match status" value="1"/>
</dbReference>
<dbReference type="Pfam" id="PF00158">
    <property type="entry name" value="Sigma54_activat"/>
    <property type="match status" value="1"/>
</dbReference>
<name>A0A538TV04_UNCEI</name>
<evidence type="ECO:0000256" key="3">
    <source>
        <dbReference type="ARBA" id="ARBA00023015"/>
    </source>
</evidence>
<dbReference type="InterPro" id="IPR003593">
    <property type="entry name" value="AAA+_ATPase"/>
</dbReference>
<comment type="caution">
    <text evidence="9">The sequence shown here is derived from an EMBL/GenBank/DDBJ whole genome shotgun (WGS) entry which is preliminary data.</text>
</comment>
<dbReference type="CDD" id="cd00009">
    <property type="entry name" value="AAA"/>
    <property type="match status" value="1"/>
</dbReference>
<dbReference type="InterPro" id="IPR058031">
    <property type="entry name" value="AAA_lid_NorR"/>
</dbReference>
<dbReference type="Gene3D" id="3.30.200.20">
    <property type="entry name" value="Phosphorylase Kinase, domain 1"/>
    <property type="match status" value="1"/>
</dbReference>
<evidence type="ECO:0000256" key="1">
    <source>
        <dbReference type="ARBA" id="ARBA00022741"/>
    </source>
</evidence>
<keyword evidence="4" id="KW-0238">DNA-binding</keyword>
<accession>A0A538TV04</accession>
<dbReference type="InterPro" id="IPR011009">
    <property type="entry name" value="Kinase-like_dom_sf"/>
</dbReference>
<gene>
    <name evidence="9" type="ORF">E6K78_04975</name>
</gene>
<dbReference type="InterPro" id="IPR002078">
    <property type="entry name" value="Sigma_54_int"/>
</dbReference>
<dbReference type="InterPro" id="IPR003018">
    <property type="entry name" value="GAF"/>
</dbReference>
<dbReference type="PANTHER" id="PTHR32071">
    <property type="entry name" value="TRANSCRIPTIONAL REGULATORY PROTEIN"/>
    <property type="match status" value="1"/>
</dbReference>
<dbReference type="PROSITE" id="PS00108">
    <property type="entry name" value="PROTEIN_KINASE_ST"/>
    <property type="match status" value="1"/>
</dbReference>
<dbReference type="Gene3D" id="3.40.50.300">
    <property type="entry name" value="P-loop containing nucleotide triphosphate hydrolases"/>
    <property type="match status" value="2"/>
</dbReference>
<organism evidence="9 10">
    <name type="scientific">Eiseniibacteriota bacterium</name>
    <dbReference type="NCBI Taxonomy" id="2212470"/>
    <lineage>
        <taxon>Bacteria</taxon>
        <taxon>Candidatus Eiseniibacteriota</taxon>
    </lineage>
</organism>
<evidence type="ECO:0000313" key="10">
    <source>
        <dbReference type="Proteomes" id="UP000316609"/>
    </source>
</evidence>
<keyword evidence="1 6" id="KW-0547">Nucleotide-binding</keyword>
<evidence type="ECO:0000256" key="4">
    <source>
        <dbReference type="ARBA" id="ARBA00023125"/>
    </source>
</evidence>
<dbReference type="Proteomes" id="UP000316609">
    <property type="component" value="Unassembled WGS sequence"/>
</dbReference>
<dbReference type="PROSITE" id="PS00676">
    <property type="entry name" value="SIGMA54_INTERACT_2"/>
    <property type="match status" value="1"/>
</dbReference>
<dbReference type="FunFam" id="3.40.50.300:FF:000006">
    <property type="entry name" value="DNA-binding transcriptional regulator NtrC"/>
    <property type="match status" value="1"/>
</dbReference>
<dbReference type="PROSITE" id="PS00107">
    <property type="entry name" value="PROTEIN_KINASE_ATP"/>
    <property type="match status" value="1"/>
</dbReference>
<dbReference type="Pfam" id="PF02954">
    <property type="entry name" value="HTH_8"/>
    <property type="match status" value="1"/>
</dbReference>
<dbReference type="GO" id="GO:0005524">
    <property type="term" value="F:ATP binding"/>
    <property type="evidence" value="ECO:0007669"/>
    <property type="project" value="UniProtKB-UniRule"/>
</dbReference>
<dbReference type="GO" id="GO:0004672">
    <property type="term" value="F:protein kinase activity"/>
    <property type="evidence" value="ECO:0007669"/>
    <property type="project" value="InterPro"/>
</dbReference>
<dbReference type="SUPFAM" id="SSF46689">
    <property type="entry name" value="Homeodomain-like"/>
    <property type="match status" value="1"/>
</dbReference>
<dbReference type="PRINTS" id="PR01590">
    <property type="entry name" value="HTHFIS"/>
</dbReference>
<keyword evidence="3" id="KW-0805">Transcription regulation</keyword>
<dbReference type="SUPFAM" id="SSF48452">
    <property type="entry name" value="TPR-like"/>
    <property type="match status" value="2"/>
</dbReference>
<dbReference type="CDD" id="cd14014">
    <property type="entry name" value="STKc_PknB_like"/>
    <property type="match status" value="1"/>
</dbReference>
<dbReference type="Gene3D" id="3.30.450.40">
    <property type="match status" value="1"/>
</dbReference>
<dbReference type="SMART" id="SM00220">
    <property type="entry name" value="S_TKc"/>
    <property type="match status" value="1"/>
</dbReference>
<feature type="binding site" evidence="6">
    <location>
        <position position="38"/>
    </location>
    <ligand>
        <name>ATP</name>
        <dbReference type="ChEBI" id="CHEBI:30616"/>
    </ligand>
</feature>
<protein>
    <submittedName>
        <fullName evidence="9">GAF domain-containing protein</fullName>
    </submittedName>
</protein>
<dbReference type="InterPro" id="IPR009057">
    <property type="entry name" value="Homeodomain-like_sf"/>
</dbReference>
<dbReference type="Pfam" id="PF01590">
    <property type="entry name" value="GAF"/>
    <property type="match status" value="1"/>
</dbReference>
<dbReference type="PROSITE" id="PS00688">
    <property type="entry name" value="SIGMA54_INTERACT_3"/>
    <property type="match status" value="1"/>
</dbReference>
<keyword evidence="5" id="KW-0804">Transcription</keyword>
<dbReference type="InterPro" id="IPR025943">
    <property type="entry name" value="Sigma_54_int_dom_ATP-bd_2"/>
</dbReference>
<sequence length="1683" mass="182813">MLERFAGRYLLLRRLGQGGMGEVYLARDLTTGAECALKRLAARNVSPDAARREFEILSRIRHPAIVEVHELGLAADGTPYMTMEYVPGVAADRALARGDWATLLFVAARVAQGLEALHGAGVLHGDLKPWNLLVVPGPSPDAPVADVKLVDFGLAALRDAAGEGRRGTPGFAAPETVRGETPSIASDLYGFGATLYALAARRSPYEGDSAVEVLRRQQAGPPSALPLEEVGTPAPLVQFVLRLMAPDASERPADAREARRELERLHPVSRRPLAERLETAVTVGRERELARLERSLERDTARRIIVLSGPAGLGKSTLLTELAVRGSLAGRHVLHASCAAHEPADIARRLLKRLETEAGEAVAPSAATRALFESRSAFTTLDLEEMVADATRWAVEVAERAGPLRVLLDDVERLDPFSRSLIRRLVVRRAPIHWVWARRDIMGASDERMMLEAGLAEHVELSPLAEDGIARLAAVRLGEPAPEALASFLWSRSGGHPGFAVELLRAAAADGVLVEQDQGLVVAADRLTSLKIPRDFQASLLERVAALPAEAREAAAALAAWGRPLAAADLKALAPRADERTRARLIAAGLAARGEGGTLTLRPPALAEELLRMLAPDDRRALHRAALERPGLDHAERFRHLREAGDTSGALAAAESSYAERPSYELAAAAAELAEPSARDRAGLWHDRAARELAALGRYAAAIPHLERALALESDSPARPERWVRLSGACLRAGRLDDTESTIARALAEDPPAAFRAKLLCNQAARRLALGDRDAARTRAEESLALAEGAADSEAIGASAELLAYLLLAEQRTEEAEAMARRAGDAYREGRHVHGSIRALGIKGAIARARGRLAEAERHYRDGLAEARARAHRLAEEELLLNLAVVLAESGQWTALRETFEKASRIALEDGRAGGAAVAVAGLSHADGLTGRPRAARRQGRAAVRLTRSHVPRLEAYAWRALAQADRIAGRLDRAERAARRAVTLAARQVPEELDWSRIELGRALAASARWNEAGELWDAARDRASDPNAVATAVLEVLAGMAALRRGRPDRAAARLKTAEEWLGTHPAPYVEALARRLEAELALKDGRLAEGRETGHGALEKLAALPAPVERAHAALELARLAPASPELAPAVVSWLDLAIGTFERVGDRSSRERALALLVEWLRRHPVRPPAPAGGRDLIERVSWLLHSLSDPRELTQRAMRMAVEQLDAERGVLLLIDSESGLLAPIAEHGAVDAATRREAVGYSRRVAQRVTESGDSLLITDAPADPRVLSESVVDMQLRSILCVPMFLGGHVVGAVYLDDSRRAHTFGDADRGLLEGFAHLMAVAIENSRGHDEVRQVKELLEGENLSLRQEVGVRFRPNNVVGSSSQMQRVLAMVEHAARTQTTVLITGENGTGKELIARTLHHGGKRRLRPFVAVNCGAIPESLIESELFGILPNVATGVRGRPGRFVQADGGTLFLDEIGEMPLKQQVTLLSAIANREITPVGGGKPIPVDVRIIAATNQNLRRQVEQGAFREDLYYRLNVIEIEVPPLRERKADIPGLAKHFLAQFAAQQERDVPTMTPEFLAALMQSDWPGNVRELQNYIERILAMTMGSVLMPDPPPRDLQERGARKLPRGRRLVDSVEDLERRLVGEALERARGNQSHAAKELGLTEQSMRYRIRKYGLHSARGNRRTRRS</sequence>
<reference evidence="9 10" key="1">
    <citation type="journal article" date="2019" name="Nat. Microbiol.">
        <title>Mediterranean grassland soil C-N compound turnover is dependent on rainfall and depth, and is mediated by genomically divergent microorganisms.</title>
        <authorList>
            <person name="Diamond S."/>
            <person name="Andeer P.F."/>
            <person name="Li Z."/>
            <person name="Crits-Christoph A."/>
            <person name="Burstein D."/>
            <person name="Anantharaman K."/>
            <person name="Lane K.R."/>
            <person name="Thomas B.C."/>
            <person name="Pan C."/>
            <person name="Northen T.R."/>
            <person name="Banfield J.F."/>
        </authorList>
    </citation>
    <scope>NUCLEOTIDE SEQUENCE [LARGE SCALE GENOMIC DNA]</scope>
    <source>
        <strain evidence="9">WS_8</strain>
    </source>
</reference>
<dbReference type="SMART" id="SM00382">
    <property type="entry name" value="AAA"/>
    <property type="match status" value="2"/>
</dbReference>
<evidence type="ECO:0000259" key="7">
    <source>
        <dbReference type="PROSITE" id="PS50011"/>
    </source>
</evidence>
<dbReference type="InterPro" id="IPR027417">
    <property type="entry name" value="P-loop_NTPase"/>
</dbReference>
<dbReference type="SUPFAM" id="SSF55781">
    <property type="entry name" value="GAF domain-like"/>
    <property type="match status" value="1"/>
</dbReference>
<keyword evidence="2 6" id="KW-0067">ATP-binding</keyword>
<evidence type="ECO:0000313" key="9">
    <source>
        <dbReference type="EMBL" id="TMQ67454.1"/>
    </source>
</evidence>
<dbReference type="InterPro" id="IPR029016">
    <property type="entry name" value="GAF-like_dom_sf"/>
</dbReference>
<dbReference type="SMART" id="SM00028">
    <property type="entry name" value="TPR"/>
    <property type="match status" value="5"/>
</dbReference>
<dbReference type="InterPro" id="IPR019734">
    <property type="entry name" value="TPR_rpt"/>
</dbReference>
<dbReference type="Pfam" id="PF14559">
    <property type="entry name" value="TPR_19"/>
    <property type="match status" value="1"/>
</dbReference>
<dbReference type="SMART" id="SM00065">
    <property type="entry name" value="GAF"/>
    <property type="match status" value="1"/>
</dbReference>
<dbReference type="InterPro" id="IPR017441">
    <property type="entry name" value="Protein_kinase_ATP_BS"/>
</dbReference>
<dbReference type="PROSITE" id="PS50045">
    <property type="entry name" value="SIGMA54_INTERACT_4"/>
    <property type="match status" value="1"/>
</dbReference>
<dbReference type="Pfam" id="PF13191">
    <property type="entry name" value="AAA_16"/>
    <property type="match status" value="1"/>
</dbReference>
<dbReference type="GO" id="GO:0043565">
    <property type="term" value="F:sequence-specific DNA binding"/>
    <property type="evidence" value="ECO:0007669"/>
    <property type="project" value="InterPro"/>
</dbReference>
<dbReference type="Gene3D" id="1.10.8.60">
    <property type="match status" value="1"/>
</dbReference>
<evidence type="ECO:0000259" key="8">
    <source>
        <dbReference type="PROSITE" id="PS50045"/>
    </source>
</evidence>
<dbReference type="Pfam" id="PF25601">
    <property type="entry name" value="AAA_lid_14"/>
    <property type="match status" value="1"/>
</dbReference>
<proteinExistence type="predicted"/>